<feature type="compositionally biased region" description="Polar residues" evidence="1">
    <location>
        <begin position="77"/>
        <end position="104"/>
    </location>
</feature>
<accession>A0A914HWH1</accession>
<evidence type="ECO:0000256" key="1">
    <source>
        <dbReference type="SAM" id="MobiDB-lite"/>
    </source>
</evidence>
<dbReference type="AlphaFoldDB" id="A0A914HWH1"/>
<organism evidence="2 3">
    <name type="scientific">Globodera rostochiensis</name>
    <name type="common">Golden nematode worm</name>
    <name type="synonym">Heterodera rostochiensis</name>
    <dbReference type="NCBI Taxonomy" id="31243"/>
    <lineage>
        <taxon>Eukaryota</taxon>
        <taxon>Metazoa</taxon>
        <taxon>Ecdysozoa</taxon>
        <taxon>Nematoda</taxon>
        <taxon>Chromadorea</taxon>
        <taxon>Rhabditida</taxon>
        <taxon>Tylenchina</taxon>
        <taxon>Tylenchomorpha</taxon>
        <taxon>Tylenchoidea</taxon>
        <taxon>Heteroderidae</taxon>
        <taxon>Heteroderinae</taxon>
        <taxon>Globodera</taxon>
    </lineage>
</organism>
<name>A0A914HWH1_GLORO</name>
<dbReference type="PANTHER" id="PTHR31389:SF4">
    <property type="entry name" value="LD39211P"/>
    <property type="match status" value="1"/>
</dbReference>
<evidence type="ECO:0000313" key="3">
    <source>
        <dbReference type="WBParaSite" id="Gr19_v10_g4408.t1"/>
    </source>
</evidence>
<dbReference type="PANTHER" id="PTHR31389">
    <property type="entry name" value="LD39211P"/>
    <property type="match status" value="1"/>
</dbReference>
<reference evidence="3" key="1">
    <citation type="submission" date="2022-11" db="UniProtKB">
        <authorList>
            <consortium name="WormBaseParasite"/>
        </authorList>
    </citation>
    <scope>IDENTIFICATION</scope>
</reference>
<dbReference type="Gene3D" id="3.90.550.10">
    <property type="entry name" value="Spore Coat Polysaccharide Biosynthesis Protein SpsA, Chain A"/>
    <property type="match status" value="1"/>
</dbReference>
<dbReference type="Proteomes" id="UP000887572">
    <property type="component" value="Unplaced"/>
</dbReference>
<sequence length="472" mass="53983">MTSFNWRFFVDTVAQFWRQLDHFLFLPPAAGEEIIARGECGLEGWQVVLSHPVRSTETTFIQSTDSIDPKEPELPTAGSNNCPTKETIQTSPANLIGFTQPTDSIDTKKPELPTAGSNNSSIEFDKTSESTSEATTNKNDVSDECFGENMVYSLKMNDSRIIRGKKFNCSFIWLLERYKLLDKYAINKTIKVKSPGDPKFVFVTAADDKFYPSFRVLIANIKENFGCNQKIIAYDLGTVAKNEEWMKEINSICNLEWRIFDFTQMVEGRVRNLKTYAWKLFVIADVFMEFDTVVWLDTSIVFESNNLAKFLVPIQSGKIAPVQVPSFSSHGMNRATHPEMYEFLPMYANYEQNKTFELTGSNDPPQFETGFIILHKTEQNCIVPIGQTVICIYTPIAPNLVCHRQDQSLLGILRYNMEYRLEMEDPSFLPQISRDHPRGTQNYGGMDGLFYVSKRQKFDGSNADWLYKVRCC</sequence>
<feature type="compositionally biased region" description="Polar residues" evidence="1">
    <location>
        <begin position="129"/>
        <end position="138"/>
    </location>
</feature>
<dbReference type="InterPro" id="IPR029044">
    <property type="entry name" value="Nucleotide-diphossugar_trans"/>
</dbReference>
<feature type="region of interest" description="Disordered" evidence="1">
    <location>
        <begin position="61"/>
        <end position="138"/>
    </location>
</feature>
<dbReference type="InterPro" id="IPR012444">
    <property type="entry name" value="DUF1647"/>
</dbReference>
<proteinExistence type="predicted"/>
<evidence type="ECO:0000313" key="2">
    <source>
        <dbReference type="Proteomes" id="UP000887572"/>
    </source>
</evidence>
<dbReference type="Pfam" id="PF07801">
    <property type="entry name" value="DUF1647"/>
    <property type="match status" value="1"/>
</dbReference>
<dbReference type="WBParaSite" id="Gr19_v10_g4408.t1">
    <property type="protein sequence ID" value="Gr19_v10_g4408.t1"/>
    <property type="gene ID" value="Gr19_v10_g4408"/>
</dbReference>
<keyword evidence="2" id="KW-1185">Reference proteome</keyword>
<dbReference type="SUPFAM" id="SSF53448">
    <property type="entry name" value="Nucleotide-diphospho-sugar transferases"/>
    <property type="match status" value="1"/>
</dbReference>
<protein>
    <submittedName>
        <fullName evidence="3">Uncharacterized protein</fullName>
    </submittedName>
</protein>